<accession>A0A4Y9SN10</accession>
<dbReference type="InterPro" id="IPR036938">
    <property type="entry name" value="PAP2/HPO_sf"/>
</dbReference>
<comment type="caution">
    <text evidence="3">The sequence shown here is derived from an EMBL/GenBank/DDBJ whole genome shotgun (WGS) entry which is preliminary data.</text>
</comment>
<proteinExistence type="predicted"/>
<dbReference type="PANTHER" id="PTHR14969">
    <property type="entry name" value="SPHINGOSINE-1-PHOSPHATE PHOSPHOHYDROLASE"/>
    <property type="match status" value="1"/>
</dbReference>
<dbReference type="EMBL" id="SPVF01000089">
    <property type="protein sequence ID" value="TFW24035.1"/>
    <property type="molecule type" value="Genomic_DNA"/>
</dbReference>
<feature type="transmembrane region" description="Helical" evidence="1">
    <location>
        <begin position="73"/>
        <end position="91"/>
    </location>
</feature>
<dbReference type="Proteomes" id="UP000298438">
    <property type="component" value="Unassembled WGS sequence"/>
</dbReference>
<dbReference type="InterPro" id="IPR000326">
    <property type="entry name" value="PAP2/HPO"/>
</dbReference>
<gene>
    <name evidence="3" type="ORF">E4L96_06340</name>
</gene>
<feature type="domain" description="Phosphatidic acid phosphatase type 2/haloperoxidase" evidence="2">
    <location>
        <begin position="98"/>
        <end position="212"/>
    </location>
</feature>
<protein>
    <submittedName>
        <fullName evidence="3">Phosphatase PAP2 family protein</fullName>
    </submittedName>
</protein>
<dbReference type="OrthoDB" id="9780918at2"/>
<dbReference type="CDD" id="cd03392">
    <property type="entry name" value="PAP2_like_2"/>
    <property type="match status" value="1"/>
</dbReference>
<dbReference type="Gene3D" id="1.20.144.10">
    <property type="entry name" value="Phosphatidic acid phosphatase type 2/haloperoxidase"/>
    <property type="match status" value="2"/>
</dbReference>
<keyword evidence="4" id="KW-1185">Reference proteome</keyword>
<evidence type="ECO:0000256" key="1">
    <source>
        <dbReference type="SAM" id="Phobius"/>
    </source>
</evidence>
<dbReference type="AlphaFoldDB" id="A0A4Y9SN10"/>
<keyword evidence="1" id="KW-1133">Transmembrane helix</keyword>
<sequence>MWFFCHEHLYSPMTPLRPHRAATLALPALLLFASLALAVQTKTAAAIDLAISHWMEHHGQPWLTRLLFWVTDAHQPIGILLLGAVLLAWLWRRGERRWCALVIAAVPGGMLLNVLLKWTFQRARPEFGEPLVHLLTYSFPSGHTLGATVFYGVLAVYLRQHARNPTARAALAVAALGMVLLVALSRLYLGAHYPTDVLAGMAEGCAWLTICMTVISNWRSPRPAGAPSKSS</sequence>
<keyword evidence="1" id="KW-0472">Membrane</keyword>
<evidence type="ECO:0000313" key="4">
    <source>
        <dbReference type="Proteomes" id="UP000298438"/>
    </source>
</evidence>
<keyword evidence="1" id="KW-0812">Transmembrane</keyword>
<reference evidence="3 4" key="1">
    <citation type="submission" date="2019-03" db="EMBL/GenBank/DDBJ databases">
        <title>Draft Genome Sequence of Massilia arenosa sp. nov., a Novel Massilia Species Isolated from a Sandy-loam Maize Soil.</title>
        <authorList>
            <person name="Raths R."/>
            <person name="Peta V."/>
            <person name="Bucking H."/>
        </authorList>
    </citation>
    <scope>NUCLEOTIDE SEQUENCE [LARGE SCALE GENOMIC DNA]</scope>
    <source>
        <strain evidence="3 4">MC02</strain>
    </source>
</reference>
<feature type="transmembrane region" description="Helical" evidence="1">
    <location>
        <begin position="140"/>
        <end position="158"/>
    </location>
</feature>
<evidence type="ECO:0000313" key="3">
    <source>
        <dbReference type="EMBL" id="TFW24035.1"/>
    </source>
</evidence>
<dbReference type="SMART" id="SM00014">
    <property type="entry name" value="acidPPc"/>
    <property type="match status" value="1"/>
</dbReference>
<organism evidence="3 4">
    <name type="scientific">Zemynaea arenosa</name>
    <dbReference type="NCBI Taxonomy" id="2561931"/>
    <lineage>
        <taxon>Bacteria</taxon>
        <taxon>Pseudomonadati</taxon>
        <taxon>Pseudomonadota</taxon>
        <taxon>Betaproteobacteria</taxon>
        <taxon>Burkholderiales</taxon>
        <taxon>Oxalobacteraceae</taxon>
        <taxon>Telluria group</taxon>
        <taxon>Zemynaea</taxon>
    </lineage>
</organism>
<evidence type="ECO:0000259" key="2">
    <source>
        <dbReference type="SMART" id="SM00014"/>
    </source>
</evidence>
<name>A0A4Y9SN10_9BURK</name>
<dbReference type="Pfam" id="PF01569">
    <property type="entry name" value="PAP2"/>
    <property type="match status" value="1"/>
</dbReference>
<feature type="transmembrane region" description="Helical" evidence="1">
    <location>
        <begin position="98"/>
        <end position="120"/>
    </location>
</feature>
<feature type="transmembrane region" description="Helical" evidence="1">
    <location>
        <begin position="170"/>
        <end position="191"/>
    </location>
</feature>
<dbReference type="PANTHER" id="PTHR14969:SF13">
    <property type="entry name" value="AT30094P"/>
    <property type="match status" value="1"/>
</dbReference>
<dbReference type="SUPFAM" id="SSF48317">
    <property type="entry name" value="Acid phosphatase/Vanadium-dependent haloperoxidase"/>
    <property type="match status" value="1"/>
</dbReference>